<dbReference type="Pfam" id="PF08241">
    <property type="entry name" value="Methyltransf_11"/>
    <property type="match status" value="1"/>
</dbReference>
<dbReference type="AlphaFoldDB" id="A0A0S4QU10"/>
<gene>
    <name evidence="2" type="ORF">Ga0074812_124113</name>
</gene>
<name>A0A0S4QU10_9ACTN</name>
<dbReference type="CDD" id="cd02440">
    <property type="entry name" value="AdoMet_MTases"/>
    <property type="match status" value="1"/>
</dbReference>
<dbReference type="EMBL" id="FAOZ01000024">
    <property type="protein sequence ID" value="CUU59088.1"/>
    <property type="molecule type" value="Genomic_DNA"/>
</dbReference>
<keyword evidence="2" id="KW-0808">Transferase</keyword>
<sequence>MKDSRRERFGGLTMEGPIARWYTRLRGTGPQREAYRKQAAALTEGLADGAAVLELAPGPGFLAIEIARLGRCPVSALDISRTFVGIVTEQAAAAGVRVDVRHGDAAEIPFPADSFDLVVCQAAFKNFTRPGKALDEIHRVLRPDGTAVIEDMNHLATATDINREVASMRLNRISGAMTRRTLRGLRRRAYTPDRFEELATASVFGGATIRAEGISLEVVLRKADASRSLPA</sequence>
<reference evidence="3" key="1">
    <citation type="submission" date="2015-11" db="EMBL/GenBank/DDBJ databases">
        <authorList>
            <person name="Varghese N."/>
        </authorList>
    </citation>
    <scope>NUCLEOTIDE SEQUENCE [LARGE SCALE GENOMIC DNA]</scope>
    <source>
        <strain evidence="3">DSM 45899</strain>
    </source>
</reference>
<accession>A0A0S4QU10</accession>
<dbReference type="GO" id="GO:0008757">
    <property type="term" value="F:S-adenosylmethionine-dependent methyltransferase activity"/>
    <property type="evidence" value="ECO:0007669"/>
    <property type="project" value="InterPro"/>
</dbReference>
<organism evidence="2 3">
    <name type="scientific">Parafrankia irregularis</name>
    <dbReference type="NCBI Taxonomy" id="795642"/>
    <lineage>
        <taxon>Bacteria</taxon>
        <taxon>Bacillati</taxon>
        <taxon>Actinomycetota</taxon>
        <taxon>Actinomycetes</taxon>
        <taxon>Frankiales</taxon>
        <taxon>Frankiaceae</taxon>
        <taxon>Parafrankia</taxon>
    </lineage>
</organism>
<dbReference type="GO" id="GO:0032259">
    <property type="term" value="P:methylation"/>
    <property type="evidence" value="ECO:0007669"/>
    <property type="project" value="UniProtKB-KW"/>
</dbReference>
<dbReference type="RefSeq" id="WP_091283041.1">
    <property type="nucleotide sequence ID" value="NZ_FAOZ01000024.1"/>
</dbReference>
<evidence type="ECO:0000313" key="3">
    <source>
        <dbReference type="Proteomes" id="UP000198802"/>
    </source>
</evidence>
<proteinExistence type="predicted"/>
<dbReference type="Gene3D" id="3.40.50.150">
    <property type="entry name" value="Vaccinia Virus protein VP39"/>
    <property type="match status" value="1"/>
</dbReference>
<evidence type="ECO:0000313" key="2">
    <source>
        <dbReference type="EMBL" id="CUU59088.1"/>
    </source>
</evidence>
<dbReference type="InterPro" id="IPR029063">
    <property type="entry name" value="SAM-dependent_MTases_sf"/>
</dbReference>
<keyword evidence="3" id="KW-1185">Reference proteome</keyword>
<evidence type="ECO:0000259" key="1">
    <source>
        <dbReference type="Pfam" id="PF08241"/>
    </source>
</evidence>
<dbReference type="InterPro" id="IPR013216">
    <property type="entry name" value="Methyltransf_11"/>
</dbReference>
<dbReference type="Proteomes" id="UP000198802">
    <property type="component" value="Unassembled WGS sequence"/>
</dbReference>
<dbReference type="SUPFAM" id="SSF53335">
    <property type="entry name" value="S-adenosyl-L-methionine-dependent methyltransferases"/>
    <property type="match status" value="1"/>
</dbReference>
<feature type="domain" description="Methyltransferase type 11" evidence="1">
    <location>
        <begin position="53"/>
        <end position="149"/>
    </location>
</feature>
<dbReference type="PANTHER" id="PTHR43591">
    <property type="entry name" value="METHYLTRANSFERASE"/>
    <property type="match status" value="1"/>
</dbReference>
<protein>
    <submittedName>
        <fullName evidence="2">Methyltransferase domain-containing protein</fullName>
    </submittedName>
</protein>
<keyword evidence="2" id="KW-0489">Methyltransferase</keyword>